<dbReference type="PRINTS" id="PR00502">
    <property type="entry name" value="NUDIXFAMILY"/>
</dbReference>
<dbReference type="PROSITE" id="PS51462">
    <property type="entry name" value="NUDIX"/>
    <property type="match status" value="1"/>
</dbReference>
<dbReference type="PANTHER" id="PTHR47707:SF1">
    <property type="entry name" value="NUDIX HYDROLASE FAMILY PROTEIN"/>
    <property type="match status" value="1"/>
</dbReference>
<evidence type="ECO:0000256" key="12">
    <source>
        <dbReference type="ARBA" id="ARBA00038905"/>
    </source>
</evidence>
<dbReference type="RefSeq" id="WP_058520263.1">
    <property type="nucleotide sequence ID" value="NZ_CAAAIP010000001.1"/>
</dbReference>
<evidence type="ECO:0000256" key="9">
    <source>
        <dbReference type="ARBA" id="ARBA00023204"/>
    </source>
</evidence>
<gene>
    <name evidence="20" type="primary">mutT_1</name>
    <name evidence="20" type="ORF">Ltuc_1052</name>
</gene>
<keyword evidence="8 18" id="KW-0460">Magnesium</keyword>
<dbReference type="InterPro" id="IPR029119">
    <property type="entry name" value="MutY_C"/>
</dbReference>
<dbReference type="STRING" id="40335.Ltuc_1052"/>
<dbReference type="GO" id="GO:0006281">
    <property type="term" value="P:DNA repair"/>
    <property type="evidence" value="ECO:0007669"/>
    <property type="project" value="UniProtKB-KW"/>
</dbReference>
<keyword evidence="9" id="KW-0234">DNA repair</keyword>
<evidence type="ECO:0000256" key="16">
    <source>
        <dbReference type="ARBA" id="ARBA00042798"/>
    </source>
</evidence>
<comment type="similarity">
    <text evidence="2">Belongs to the Nudix hydrolase family.</text>
</comment>
<name>A0A0W0ZVL9_9GAMM</name>
<dbReference type="Pfam" id="PF14815">
    <property type="entry name" value="NUDIX_4"/>
    <property type="match status" value="1"/>
</dbReference>
<evidence type="ECO:0000256" key="2">
    <source>
        <dbReference type="ARBA" id="ARBA00005582"/>
    </source>
</evidence>
<proteinExistence type="inferred from homology"/>
<reference evidence="20 21" key="1">
    <citation type="submission" date="2015-11" db="EMBL/GenBank/DDBJ databases">
        <title>Genomic analysis of 38 Legionella species identifies large and diverse effector repertoires.</title>
        <authorList>
            <person name="Burstein D."/>
            <person name="Amaro F."/>
            <person name="Zusman T."/>
            <person name="Lifshitz Z."/>
            <person name="Cohen O."/>
            <person name="Gilbert J.A."/>
            <person name="Pupko T."/>
            <person name="Shuman H.A."/>
            <person name="Segal G."/>
        </authorList>
    </citation>
    <scope>NUCLEOTIDE SEQUENCE [LARGE SCALE GENOMIC DNA]</scope>
    <source>
        <strain evidence="20 21">ATCC 49180</strain>
    </source>
</reference>
<keyword evidence="3" id="KW-0515">Mutator protein</keyword>
<keyword evidence="4" id="KW-0235">DNA replication</keyword>
<feature type="binding site" evidence="17">
    <location>
        <begin position="33"/>
        <end position="36"/>
    </location>
    <ligand>
        <name>8-oxo-dGTP</name>
        <dbReference type="ChEBI" id="CHEBI:77896"/>
    </ligand>
</feature>
<evidence type="ECO:0000256" key="14">
    <source>
        <dbReference type="ARBA" id="ARBA00041592"/>
    </source>
</evidence>
<evidence type="ECO:0000256" key="17">
    <source>
        <dbReference type="PIRSR" id="PIRSR603561-1"/>
    </source>
</evidence>
<comment type="catalytic activity">
    <reaction evidence="10">
        <text>8-oxo-dGTP + H2O = 8-oxo-dGMP + diphosphate + H(+)</text>
        <dbReference type="Rhea" id="RHEA:31575"/>
        <dbReference type="ChEBI" id="CHEBI:15377"/>
        <dbReference type="ChEBI" id="CHEBI:15378"/>
        <dbReference type="ChEBI" id="CHEBI:33019"/>
        <dbReference type="ChEBI" id="CHEBI:63224"/>
        <dbReference type="ChEBI" id="CHEBI:77896"/>
        <dbReference type="EC" id="3.6.1.55"/>
    </reaction>
</comment>
<keyword evidence="21" id="KW-1185">Reference proteome</keyword>
<comment type="catalytic activity">
    <reaction evidence="11">
        <text>8-oxo-GTP + H2O = 8-oxo-GMP + diphosphate + H(+)</text>
        <dbReference type="Rhea" id="RHEA:67616"/>
        <dbReference type="ChEBI" id="CHEBI:15377"/>
        <dbReference type="ChEBI" id="CHEBI:15378"/>
        <dbReference type="ChEBI" id="CHEBI:33019"/>
        <dbReference type="ChEBI" id="CHEBI:143553"/>
        <dbReference type="ChEBI" id="CHEBI:145694"/>
    </reaction>
</comment>
<organism evidence="20 21">
    <name type="scientific">Legionella tucsonensis</name>
    <dbReference type="NCBI Taxonomy" id="40335"/>
    <lineage>
        <taxon>Bacteria</taxon>
        <taxon>Pseudomonadati</taxon>
        <taxon>Pseudomonadota</taxon>
        <taxon>Gammaproteobacteria</taxon>
        <taxon>Legionellales</taxon>
        <taxon>Legionellaceae</taxon>
        <taxon>Legionella</taxon>
    </lineage>
</organism>
<feature type="binding site" evidence="18">
    <location>
        <position position="36"/>
    </location>
    <ligand>
        <name>Mg(2+)</name>
        <dbReference type="ChEBI" id="CHEBI:18420"/>
    </ligand>
</feature>
<dbReference type="GO" id="GO:0044716">
    <property type="term" value="F:8-oxo-GDP phosphatase activity"/>
    <property type="evidence" value="ECO:0007669"/>
    <property type="project" value="TreeGrafter"/>
</dbReference>
<dbReference type="InterPro" id="IPR047127">
    <property type="entry name" value="MutT-like"/>
</dbReference>
<dbReference type="PATRIC" id="fig|40335.7.peg.1106"/>
<keyword evidence="6" id="KW-0227">DNA damage</keyword>
<evidence type="ECO:0000256" key="1">
    <source>
        <dbReference type="ARBA" id="ARBA00001946"/>
    </source>
</evidence>
<dbReference type="NCBIfam" id="TIGR00586">
    <property type="entry name" value="mutt"/>
    <property type="match status" value="1"/>
</dbReference>
<dbReference type="GO" id="GO:0044715">
    <property type="term" value="F:8-oxo-dGDP phosphatase activity"/>
    <property type="evidence" value="ECO:0007669"/>
    <property type="project" value="TreeGrafter"/>
</dbReference>
<dbReference type="InterPro" id="IPR000086">
    <property type="entry name" value="NUDIX_hydrolase_dom"/>
</dbReference>
<dbReference type="EC" id="3.6.1.55" evidence="12"/>
<evidence type="ECO:0000256" key="13">
    <source>
        <dbReference type="ARBA" id="ARBA00040794"/>
    </source>
</evidence>
<dbReference type="InterPro" id="IPR020476">
    <property type="entry name" value="Nudix_hydrolase"/>
</dbReference>
<dbReference type="GO" id="GO:0046872">
    <property type="term" value="F:metal ion binding"/>
    <property type="evidence" value="ECO:0007669"/>
    <property type="project" value="UniProtKB-KW"/>
</dbReference>
<keyword evidence="7 20" id="KW-0378">Hydrolase</keyword>
<dbReference type="GO" id="GO:0008413">
    <property type="term" value="F:8-oxo-7,8-dihydroguanosine triphosphate pyrophosphatase activity"/>
    <property type="evidence" value="ECO:0007669"/>
    <property type="project" value="InterPro"/>
</dbReference>
<evidence type="ECO:0000313" key="20">
    <source>
        <dbReference type="EMBL" id="KTD73205.1"/>
    </source>
</evidence>
<dbReference type="PROSITE" id="PS00893">
    <property type="entry name" value="NUDIX_BOX"/>
    <property type="match status" value="1"/>
</dbReference>
<evidence type="ECO:0000256" key="8">
    <source>
        <dbReference type="ARBA" id="ARBA00022842"/>
    </source>
</evidence>
<comment type="caution">
    <text evidence="20">The sequence shown here is derived from an EMBL/GenBank/DDBJ whole genome shotgun (WGS) entry which is preliminary data.</text>
</comment>
<protein>
    <recommendedName>
        <fullName evidence="13">8-oxo-dGTP diphosphatase</fullName>
        <ecNumber evidence="12">3.6.1.55</ecNumber>
    </recommendedName>
    <alternativeName>
        <fullName evidence="16">7,8-dihydro-8-oxoguanine-triphosphatase</fullName>
    </alternativeName>
    <alternativeName>
        <fullName evidence="15">Mutator protein MutT</fullName>
    </alternativeName>
    <alternativeName>
        <fullName evidence="14">dGTP pyrophosphohydrolase</fullName>
    </alternativeName>
</protein>
<evidence type="ECO:0000259" key="19">
    <source>
        <dbReference type="PROSITE" id="PS51462"/>
    </source>
</evidence>
<dbReference type="InterPro" id="IPR003561">
    <property type="entry name" value="Mutator_MutT"/>
</dbReference>
<dbReference type="Gene3D" id="3.90.79.10">
    <property type="entry name" value="Nucleoside Triphosphate Pyrophosphohydrolase"/>
    <property type="match status" value="1"/>
</dbReference>
<keyword evidence="5 18" id="KW-0479">Metal-binding</keyword>
<evidence type="ECO:0000313" key="21">
    <source>
        <dbReference type="Proteomes" id="UP000054693"/>
    </source>
</evidence>
<comment type="cofactor">
    <cofactor evidence="1 18">
        <name>Mg(2+)</name>
        <dbReference type="ChEBI" id="CHEBI:18420"/>
    </cofactor>
</comment>
<evidence type="ECO:0000256" key="3">
    <source>
        <dbReference type="ARBA" id="ARBA00022457"/>
    </source>
</evidence>
<evidence type="ECO:0000256" key="10">
    <source>
        <dbReference type="ARBA" id="ARBA00035861"/>
    </source>
</evidence>
<dbReference type="InterPro" id="IPR020084">
    <property type="entry name" value="NUDIX_hydrolase_CS"/>
</dbReference>
<evidence type="ECO:0000256" key="5">
    <source>
        <dbReference type="ARBA" id="ARBA00022723"/>
    </source>
</evidence>
<feature type="binding site" evidence="17">
    <location>
        <position position="119"/>
    </location>
    <ligand>
        <name>8-oxo-dGTP</name>
        <dbReference type="ChEBI" id="CHEBI:77896"/>
    </ligand>
</feature>
<evidence type="ECO:0000256" key="4">
    <source>
        <dbReference type="ARBA" id="ARBA00022705"/>
    </source>
</evidence>
<dbReference type="SUPFAM" id="SSF55811">
    <property type="entry name" value="Nudix"/>
    <property type="match status" value="1"/>
</dbReference>
<feature type="binding site" evidence="18">
    <location>
        <position position="56"/>
    </location>
    <ligand>
        <name>Mg(2+)</name>
        <dbReference type="ChEBI" id="CHEBI:18420"/>
    </ligand>
</feature>
<dbReference type="Proteomes" id="UP000054693">
    <property type="component" value="Unassembled WGS sequence"/>
</dbReference>
<evidence type="ECO:0000256" key="11">
    <source>
        <dbReference type="ARBA" id="ARBA00036904"/>
    </source>
</evidence>
<evidence type="ECO:0000256" key="7">
    <source>
        <dbReference type="ARBA" id="ARBA00022801"/>
    </source>
</evidence>
<feature type="binding site" evidence="17">
    <location>
        <position position="22"/>
    </location>
    <ligand>
        <name>8-oxo-dGTP</name>
        <dbReference type="ChEBI" id="CHEBI:77896"/>
    </ligand>
</feature>
<evidence type="ECO:0000256" key="15">
    <source>
        <dbReference type="ARBA" id="ARBA00041979"/>
    </source>
</evidence>
<evidence type="ECO:0000256" key="6">
    <source>
        <dbReference type="ARBA" id="ARBA00022763"/>
    </source>
</evidence>
<dbReference type="AlphaFoldDB" id="A0A0W0ZVL9"/>
<dbReference type="InterPro" id="IPR015797">
    <property type="entry name" value="NUDIX_hydrolase-like_dom_sf"/>
</dbReference>
<accession>A0A0W0ZVL9</accession>
<dbReference type="GO" id="GO:0006260">
    <property type="term" value="P:DNA replication"/>
    <property type="evidence" value="ECO:0007669"/>
    <property type="project" value="UniProtKB-KW"/>
</dbReference>
<dbReference type="CDD" id="cd03425">
    <property type="entry name" value="NUDIX_MutT_NudA_like"/>
    <property type="match status" value="1"/>
</dbReference>
<feature type="domain" description="Nudix hydrolase" evidence="19">
    <location>
        <begin position="1"/>
        <end position="130"/>
    </location>
</feature>
<sequence length="141" mass="16449">MNISVAVAVIIDEQQRILITQRPFYLPHGGCWEFPGGKLEVNEPSESALIREIKEEIGIEVRHYTLLGEVKHQYPDKSVKLIIFLVSQYVGEPLCLEGQLAMKWVYPYELNPEHFPEANREVIDMVYDYLLCNKSERHEFK</sequence>
<dbReference type="GO" id="GO:0035539">
    <property type="term" value="F:8-oxo-7,8-dihydrodeoxyguanosine triphosphate pyrophosphatase activity"/>
    <property type="evidence" value="ECO:0007669"/>
    <property type="project" value="UniProtKB-EC"/>
</dbReference>
<evidence type="ECO:0000256" key="18">
    <source>
        <dbReference type="PIRSR" id="PIRSR603561-2"/>
    </source>
</evidence>
<dbReference type="EMBL" id="LNZA01000001">
    <property type="protein sequence ID" value="KTD73205.1"/>
    <property type="molecule type" value="Genomic_DNA"/>
</dbReference>
<dbReference type="OrthoDB" id="9810648at2"/>
<dbReference type="PANTHER" id="PTHR47707">
    <property type="entry name" value="8-OXO-DGTP DIPHOSPHATASE"/>
    <property type="match status" value="1"/>
</dbReference>